<organism evidence="2 3">
    <name type="scientific">Kibdelosporangium persicum</name>
    <dbReference type="NCBI Taxonomy" id="2698649"/>
    <lineage>
        <taxon>Bacteria</taxon>
        <taxon>Bacillati</taxon>
        <taxon>Actinomycetota</taxon>
        <taxon>Actinomycetes</taxon>
        <taxon>Pseudonocardiales</taxon>
        <taxon>Pseudonocardiaceae</taxon>
        <taxon>Kibdelosporangium</taxon>
    </lineage>
</organism>
<dbReference type="EMBL" id="JAAATY010000004">
    <property type="protein sequence ID" value="NRN64529.1"/>
    <property type="molecule type" value="Genomic_DNA"/>
</dbReference>
<gene>
    <name evidence="2" type="ORF">GC106_17350</name>
</gene>
<evidence type="ECO:0000313" key="2">
    <source>
        <dbReference type="EMBL" id="NRN64529.1"/>
    </source>
</evidence>
<feature type="compositionally biased region" description="Gly residues" evidence="1">
    <location>
        <begin position="693"/>
        <end position="714"/>
    </location>
</feature>
<evidence type="ECO:0000313" key="3">
    <source>
        <dbReference type="Proteomes" id="UP000763557"/>
    </source>
</evidence>
<accession>A0ABX2F051</accession>
<feature type="region of interest" description="Disordered" evidence="1">
    <location>
        <begin position="1"/>
        <end position="22"/>
    </location>
</feature>
<dbReference type="Proteomes" id="UP000763557">
    <property type="component" value="Unassembled WGS sequence"/>
</dbReference>
<feature type="compositionally biased region" description="Low complexity" evidence="1">
    <location>
        <begin position="669"/>
        <end position="692"/>
    </location>
</feature>
<keyword evidence="3" id="KW-1185">Reference proteome</keyword>
<feature type="compositionally biased region" description="Low complexity" evidence="1">
    <location>
        <begin position="462"/>
        <end position="471"/>
    </location>
</feature>
<reference evidence="2 3" key="1">
    <citation type="submission" date="2020-01" db="EMBL/GenBank/DDBJ databases">
        <title>Kibdelosporangium persica a novel Actinomycetes from a hot desert in Iran.</title>
        <authorList>
            <person name="Safaei N."/>
            <person name="Zaburannyi N."/>
            <person name="Mueller R."/>
            <person name="Wink J."/>
        </authorList>
    </citation>
    <scope>NUCLEOTIDE SEQUENCE [LARGE SCALE GENOMIC DNA]</scope>
    <source>
        <strain evidence="2 3">4NS15</strain>
    </source>
</reference>
<dbReference type="RefSeq" id="WP_173126811.1">
    <property type="nucleotide sequence ID" value="NZ_JAAATY010000004.1"/>
</dbReference>
<feature type="region of interest" description="Disordered" evidence="1">
    <location>
        <begin position="546"/>
        <end position="565"/>
    </location>
</feature>
<feature type="region of interest" description="Disordered" evidence="1">
    <location>
        <begin position="298"/>
        <end position="506"/>
    </location>
</feature>
<feature type="compositionally biased region" description="Low complexity" evidence="1">
    <location>
        <begin position="443"/>
        <end position="452"/>
    </location>
</feature>
<evidence type="ECO:0008006" key="4">
    <source>
        <dbReference type="Google" id="ProtNLM"/>
    </source>
</evidence>
<feature type="region of interest" description="Disordered" evidence="1">
    <location>
        <begin position="602"/>
        <end position="731"/>
    </location>
</feature>
<feature type="compositionally biased region" description="Pro residues" evidence="1">
    <location>
        <begin position="342"/>
        <end position="367"/>
    </location>
</feature>
<feature type="compositionally biased region" description="Polar residues" evidence="1">
    <location>
        <begin position="623"/>
        <end position="632"/>
    </location>
</feature>
<proteinExistence type="predicted"/>
<protein>
    <recommendedName>
        <fullName evidence="4">WXG100 family type VII secretion target</fullName>
    </recommendedName>
</protein>
<name>A0ABX2F051_9PSEU</name>
<comment type="caution">
    <text evidence="2">The sequence shown here is derived from an EMBL/GenBank/DDBJ whole genome shotgun (WGS) entry which is preliminary data.</text>
</comment>
<evidence type="ECO:0000256" key="1">
    <source>
        <dbReference type="SAM" id="MobiDB-lite"/>
    </source>
</evidence>
<feature type="compositionally biased region" description="Basic and acidic residues" evidence="1">
    <location>
        <begin position="309"/>
        <end position="332"/>
    </location>
</feature>
<feature type="compositionally biased region" description="Gly residues" evidence="1">
    <location>
        <begin position="635"/>
        <end position="645"/>
    </location>
</feature>
<sequence length="750" mass="77764">MALRGVQDSADDLLKPPEVDQTTARKMIDDAIARWNKELSSGSGNGELYKRWQHHPVSGNRFMKEPCWGDHKDQPEGELLEKLKAIEFGPILETARRLTDSATFTGDVQEALKNVSARVADNWQDNNGQTAVDKINALATASTKFQDTANRFATNLAGFANESRKCIQRLVDFAGRESDQYFNYLGDDNHVDIDHFAEAIDEIDESLQKGHTDGPIWQQVPYNLEIARSNTPGLIIWQNFETWYSDVEKGRLDTFCENYTNAVGTFRKLIRECHDTIDRHLQNLMDSSAGLGFTPFANLDELAKGGGDQPKDPPPKEEPPKEKEPPPAEKKNGGGGPVDSGGPPPGSGGPPPGSTPPPPPPPPPPSTDDPKAVDPNAPGTTDPSDVPGAPVDGGPGTNTGGETVTIEDGGKKISVTSPDSEGHVKVTVDDGTGQPKTYDMDFSQPTGQQPGIGTPGAGTPGAPGTSTPGQQEPVQFGPDGQPVQTMPAPAGGDPAAETLTPGPDGKIVLEDGNVTITAEHPPGQPDVVLLTVDDGTGDPTTYTLDYSDPANPQVDQPEPAAARQDVQAERQVAQAQGFAGPLGADARPDFAGAVASATPGVAEAPFGGTPNGMPPEALAGSDQPVQTTSTQAVGGDFGGGSGDGGFSDSSWSTQGDLLSGGDDDYNQVAPAAGEAGLAAIPEGGQQANPNQAGGAGMGGMPMMGGMGGGGAGGGDSERSGGQWSVTGDLFADDDLSEPARIAGVLDEDVR</sequence>